<protein>
    <submittedName>
        <fullName evidence="1">11693_t:CDS:1</fullName>
    </submittedName>
</protein>
<dbReference type="Proteomes" id="UP000789860">
    <property type="component" value="Unassembled WGS sequence"/>
</dbReference>
<dbReference type="EMBL" id="CAJVPM010012372">
    <property type="protein sequence ID" value="CAG8587830.1"/>
    <property type="molecule type" value="Genomic_DNA"/>
</dbReference>
<gene>
    <name evidence="1" type="ORF">SCALOS_LOCUS6462</name>
</gene>
<accession>A0ACA9MFE4</accession>
<name>A0ACA9MFE4_9GLOM</name>
<feature type="non-terminal residue" evidence="1">
    <location>
        <position position="278"/>
    </location>
</feature>
<evidence type="ECO:0000313" key="1">
    <source>
        <dbReference type="EMBL" id="CAG8587830.1"/>
    </source>
</evidence>
<evidence type="ECO:0000313" key="2">
    <source>
        <dbReference type="Proteomes" id="UP000789860"/>
    </source>
</evidence>
<reference evidence="1" key="1">
    <citation type="submission" date="2021-06" db="EMBL/GenBank/DDBJ databases">
        <authorList>
            <person name="Kallberg Y."/>
            <person name="Tangrot J."/>
            <person name="Rosling A."/>
        </authorList>
    </citation>
    <scope>NUCLEOTIDE SEQUENCE</scope>
    <source>
        <strain evidence="1">AU212A</strain>
    </source>
</reference>
<feature type="non-terminal residue" evidence="1">
    <location>
        <position position="1"/>
    </location>
</feature>
<sequence length="278" mass="32176">NDNDELWNGKAKAISFPVTFPQYNETSQQFICPPAEYSDLNLHTTFFSQSEVLISIAFLIFTIAIYGTKSIFSYSKTCRIDDNVILISSLAPILPWYTLAKPFWYVPLMCVAIMLAIYHYKSNSHSWLPKEGERKPHKRSRLITSIVFAHFFHSIQIICYDFMESFFFEKINTLPLSVLLDTLGTIKDIQKHGHGDKVYAGIEVKDINDFQEIYIEFEEGVKLKHFKVGYVDDAKYLYCENGINLDNAIKIRIERILDKKMNEGGENIEEKEIIKIGK</sequence>
<organism evidence="1 2">
    <name type="scientific">Scutellospora calospora</name>
    <dbReference type="NCBI Taxonomy" id="85575"/>
    <lineage>
        <taxon>Eukaryota</taxon>
        <taxon>Fungi</taxon>
        <taxon>Fungi incertae sedis</taxon>
        <taxon>Mucoromycota</taxon>
        <taxon>Glomeromycotina</taxon>
        <taxon>Glomeromycetes</taxon>
        <taxon>Diversisporales</taxon>
        <taxon>Gigasporaceae</taxon>
        <taxon>Scutellospora</taxon>
    </lineage>
</organism>
<proteinExistence type="predicted"/>
<keyword evidence="2" id="KW-1185">Reference proteome</keyword>
<comment type="caution">
    <text evidence="1">The sequence shown here is derived from an EMBL/GenBank/DDBJ whole genome shotgun (WGS) entry which is preliminary data.</text>
</comment>